<dbReference type="Pfam" id="PF25067">
    <property type="entry name" value="RM5_Med14"/>
    <property type="match status" value="1"/>
</dbReference>
<dbReference type="AlphaFoldDB" id="A0A183IU15"/>
<evidence type="ECO:0000256" key="3">
    <source>
        <dbReference type="SAM" id="MobiDB-lite"/>
    </source>
</evidence>
<feature type="domain" description="Mediator of RNA polymerase II transcription subunit 14 RM3" evidence="7">
    <location>
        <begin position="125"/>
        <end position="197"/>
    </location>
</feature>
<name>A0A183IU15_9BILA</name>
<dbReference type="Pfam" id="PF22984">
    <property type="entry name" value="RM6_Med14"/>
    <property type="match status" value="1"/>
</dbReference>
<evidence type="ECO:0000259" key="8">
    <source>
        <dbReference type="Pfam" id="PF25067"/>
    </source>
</evidence>
<keyword evidence="4" id="KW-0732">Signal</keyword>
<evidence type="ECO:0000259" key="7">
    <source>
        <dbReference type="Pfam" id="PF25065"/>
    </source>
</evidence>
<proteinExistence type="predicted"/>
<dbReference type="InterPro" id="IPR055114">
    <property type="entry name" value="Med14_RM6"/>
</dbReference>
<evidence type="ECO:0000313" key="11">
    <source>
        <dbReference type="WBParaSite" id="SBAD_0000737801-mRNA-1"/>
    </source>
</evidence>
<dbReference type="GO" id="GO:0016592">
    <property type="term" value="C:mediator complex"/>
    <property type="evidence" value="ECO:0007669"/>
    <property type="project" value="InterPro"/>
</dbReference>
<dbReference type="GO" id="GO:0003712">
    <property type="term" value="F:transcription coregulator activity"/>
    <property type="evidence" value="ECO:0007669"/>
    <property type="project" value="InterPro"/>
</dbReference>
<feature type="compositionally biased region" description="Low complexity" evidence="3">
    <location>
        <begin position="784"/>
        <end position="802"/>
    </location>
</feature>
<protein>
    <recommendedName>
        <fullName evidence="1">Mediator of RNA polymerase II transcription subunit 14</fullName>
    </recommendedName>
    <alternativeName>
        <fullName evidence="2">Mediator complex subunit 14</fullName>
    </alternativeName>
</protein>
<dbReference type="InterPro" id="IPR056879">
    <property type="entry name" value="RM3_Med14"/>
</dbReference>
<evidence type="ECO:0000313" key="9">
    <source>
        <dbReference type="EMBL" id="VDP11937.1"/>
    </source>
</evidence>
<reference evidence="9 10" key="2">
    <citation type="submission" date="2018-11" db="EMBL/GenBank/DDBJ databases">
        <authorList>
            <consortium name="Pathogen Informatics"/>
        </authorList>
    </citation>
    <scope>NUCLEOTIDE SEQUENCE [LARGE SCALE GENOMIC DNA]</scope>
</reference>
<evidence type="ECO:0000259" key="5">
    <source>
        <dbReference type="Pfam" id="PF22981"/>
    </source>
</evidence>
<dbReference type="Proteomes" id="UP000270296">
    <property type="component" value="Unassembled WGS sequence"/>
</dbReference>
<reference evidence="11" key="1">
    <citation type="submission" date="2016-06" db="UniProtKB">
        <authorList>
            <consortium name="WormBaseParasite"/>
        </authorList>
    </citation>
    <scope>IDENTIFICATION</scope>
</reference>
<dbReference type="Pfam" id="PF25065">
    <property type="entry name" value="RM3_Med14"/>
    <property type="match status" value="1"/>
</dbReference>
<feature type="domain" description="Mediator of RNA polymerase II transcription subunit 14 RM2" evidence="5">
    <location>
        <begin position="36"/>
        <end position="108"/>
    </location>
</feature>
<dbReference type="PANTHER" id="PTHR12809">
    <property type="entry name" value="MEDIATOR COMPLEX SUBUNIT"/>
    <property type="match status" value="1"/>
</dbReference>
<dbReference type="GO" id="GO:0006357">
    <property type="term" value="P:regulation of transcription by RNA polymerase II"/>
    <property type="evidence" value="ECO:0007669"/>
    <property type="project" value="InterPro"/>
</dbReference>
<feature type="region of interest" description="Disordered" evidence="3">
    <location>
        <begin position="780"/>
        <end position="802"/>
    </location>
</feature>
<dbReference type="InterPro" id="IPR055113">
    <property type="entry name" value="Med14_RM2"/>
</dbReference>
<dbReference type="GO" id="GO:0070847">
    <property type="term" value="C:core mediator complex"/>
    <property type="evidence" value="ECO:0007669"/>
    <property type="project" value="TreeGrafter"/>
</dbReference>
<evidence type="ECO:0000256" key="4">
    <source>
        <dbReference type="SAM" id="SignalP"/>
    </source>
</evidence>
<evidence type="ECO:0000256" key="2">
    <source>
        <dbReference type="ARBA" id="ARBA00032007"/>
    </source>
</evidence>
<evidence type="ECO:0000313" key="10">
    <source>
        <dbReference type="Proteomes" id="UP000270296"/>
    </source>
</evidence>
<dbReference type="Pfam" id="PF22981">
    <property type="entry name" value="RM2_Med14"/>
    <property type="match status" value="1"/>
</dbReference>
<feature type="domain" description="Mediator of RNA polymerase II transcription subunit 14 RM5" evidence="8">
    <location>
        <begin position="410"/>
        <end position="471"/>
    </location>
</feature>
<dbReference type="InterPro" id="IPR056878">
    <property type="entry name" value="RM5_Med14"/>
</dbReference>
<dbReference type="WBParaSite" id="SBAD_0000737801-mRNA-1">
    <property type="protein sequence ID" value="SBAD_0000737801-mRNA-1"/>
    <property type="gene ID" value="SBAD_0000737801"/>
</dbReference>
<feature type="domain" description="Mediator of RNA polymerase II transcription subunit 14 RM6" evidence="6">
    <location>
        <begin position="520"/>
        <end position="586"/>
    </location>
</feature>
<feature type="signal peptide" evidence="4">
    <location>
        <begin position="1"/>
        <end position="31"/>
    </location>
</feature>
<dbReference type="InterPro" id="IPR013947">
    <property type="entry name" value="Mediator_Med14"/>
</dbReference>
<evidence type="ECO:0000259" key="6">
    <source>
        <dbReference type="Pfam" id="PF22984"/>
    </source>
</evidence>
<sequence>MSTMKNPINELYDVLHLFCLSLQLDIICCQAAQMISEQRNENMAVDEYVRGQRLVITYWKDHIYTPGPKQQNELETAKSVPIINHKLIIYTSQDDPNKPLQVQHMPKSDLLDLPTSISCQKLSLENLLADTVLVRIRHRLQQLKERIEFCLGIECEIVGQLPSLLVHLVDPCTKTEILFIVINFFTGRFISDVPVMSIEFIFCVNISSIFDLWPLFSEHNPVFDELDRMLNRAAWAGLRSAFVNLRTLIVMSRCGRMASFLPFRITDSLPIVTEPFIAKVVSGHHLFLRFLRYDGFYMILEFKQENDGSTSSHYYLFTSSSADALSLLFPKARTAGSACEILKPVNLIKLDPAAIARGGRRSSVVKIHNASADYVTDLAVVFTVCEQRIPFFMLIEALNSRGIIFQTCEDEQEGCMILYIIGFTMISGIKRHVFDKFWDTVLSCFVRLTNDKNRLHWTFECVFSNVPLQGIRHVAAAGGGEASADHTKMIVLNYRVNADNALKCVDEFLNSMHTFASLYEPVRTYTYYKLTLGYGPNKSFAVTVQWRHTERTFVLTFGVYDKAGAAAVDTNPHCWMSHHLQQMFNERRDLIYLSKLLHESISALVALQRLPDLLVHGLTDHQGQLIGVGHLFCVIPVNMTTVHVIYKWLLCLEVVFLSGDVVGLRDCGALTPVSSPKHSARYLPIVGFKSFLSLHEKLDKCAQKMQQQSCYDAEQKSPYIHGEFTDSLTRCYLDNKTSSPASFPLPSSGSVIGQTPAGVAFAVASAMPPVMSPAVVTSSQNVGSSMSPSPLSHSGVGLLTPSPAPASNSSLLMSLSPNSFSQTSPTPVTTQPVLSPATTASPFAVIPSVQPAPGLIAGL</sequence>
<organism evidence="11">
    <name type="scientific">Soboliphyme baturini</name>
    <dbReference type="NCBI Taxonomy" id="241478"/>
    <lineage>
        <taxon>Eukaryota</taxon>
        <taxon>Metazoa</taxon>
        <taxon>Ecdysozoa</taxon>
        <taxon>Nematoda</taxon>
        <taxon>Enoplea</taxon>
        <taxon>Dorylaimia</taxon>
        <taxon>Dioctophymatida</taxon>
        <taxon>Dioctophymatoidea</taxon>
        <taxon>Soboliphymatidae</taxon>
        <taxon>Soboliphyme</taxon>
    </lineage>
</organism>
<dbReference type="EMBL" id="UZAM01010332">
    <property type="protein sequence ID" value="VDP11937.1"/>
    <property type="molecule type" value="Genomic_DNA"/>
</dbReference>
<evidence type="ECO:0000256" key="1">
    <source>
        <dbReference type="ARBA" id="ARBA00019619"/>
    </source>
</evidence>
<keyword evidence="10" id="KW-1185">Reference proteome</keyword>
<accession>A0A183IU15</accession>
<gene>
    <name evidence="9" type="ORF">SBAD_LOCUS7112</name>
</gene>
<dbReference type="OrthoDB" id="205099at2759"/>
<dbReference type="PANTHER" id="PTHR12809:SF2">
    <property type="entry name" value="MEDIATOR OF RNA POLYMERASE II TRANSCRIPTION SUBUNIT 14"/>
    <property type="match status" value="1"/>
</dbReference>
<feature type="chain" id="PRO_5043140205" description="Mediator of RNA polymerase II transcription subunit 14" evidence="4">
    <location>
        <begin position="32"/>
        <end position="859"/>
    </location>
</feature>